<organism evidence="2 3">
    <name type="scientific">Araneus ventricosus</name>
    <name type="common">Orbweaver spider</name>
    <name type="synonym">Epeira ventricosa</name>
    <dbReference type="NCBI Taxonomy" id="182803"/>
    <lineage>
        <taxon>Eukaryota</taxon>
        <taxon>Metazoa</taxon>
        <taxon>Ecdysozoa</taxon>
        <taxon>Arthropoda</taxon>
        <taxon>Chelicerata</taxon>
        <taxon>Arachnida</taxon>
        <taxon>Araneae</taxon>
        <taxon>Araneomorphae</taxon>
        <taxon>Entelegynae</taxon>
        <taxon>Araneoidea</taxon>
        <taxon>Araneidae</taxon>
        <taxon>Araneus</taxon>
    </lineage>
</organism>
<protein>
    <submittedName>
        <fullName evidence="2">Uncharacterized protein</fullName>
    </submittedName>
</protein>
<feature type="chain" id="PRO_5021471999" evidence="1">
    <location>
        <begin position="17"/>
        <end position="116"/>
    </location>
</feature>
<keyword evidence="3" id="KW-1185">Reference proteome</keyword>
<reference evidence="2 3" key="1">
    <citation type="journal article" date="2019" name="Sci. Rep.">
        <title>Orb-weaving spider Araneus ventricosus genome elucidates the spidroin gene catalogue.</title>
        <authorList>
            <person name="Kono N."/>
            <person name="Nakamura H."/>
            <person name="Ohtoshi R."/>
            <person name="Moran D.A.P."/>
            <person name="Shinohara A."/>
            <person name="Yoshida Y."/>
            <person name="Fujiwara M."/>
            <person name="Mori M."/>
            <person name="Tomita M."/>
            <person name="Arakawa K."/>
        </authorList>
    </citation>
    <scope>NUCLEOTIDE SEQUENCE [LARGE SCALE GENOMIC DNA]</scope>
</reference>
<accession>A0A4Y2T163</accession>
<evidence type="ECO:0000256" key="1">
    <source>
        <dbReference type="SAM" id="SignalP"/>
    </source>
</evidence>
<dbReference type="Proteomes" id="UP000499080">
    <property type="component" value="Unassembled WGS sequence"/>
</dbReference>
<gene>
    <name evidence="2" type="ORF">AVEN_105908_1</name>
</gene>
<proteinExistence type="predicted"/>
<dbReference type="EMBL" id="BGPR01025226">
    <property type="protein sequence ID" value="GBN93961.1"/>
    <property type="molecule type" value="Genomic_DNA"/>
</dbReference>
<dbReference type="AlphaFoldDB" id="A0A4Y2T163"/>
<keyword evidence="1" id="KW-0732">Signal</keyword>
<evidence type="ECO:0000313" key="3">
    <source>
        <dbReference type="Proteomes" id="UP000499080"/>
    </source>
</evidence>
<name>A0A4Y2T163_ARAVE</name>
<feature type="signal peptide" evidence="1">
    <location>
        <begin position="1"/>
        <end position="16"/>
    </location>
</feature>
<comment type="caution">
    <text evidence="2">The sequence shown here is derived from an EMBL/GenBank/DDBJ whole genome shotgun (WGS) entry which is preliminary data.</text>
</comment>
<sequence length="116" mass="13309">MVNWWSILVLVNLTLIWNPNPSPKLGQNEESFTFKFGDRDRDPFNKYHWPVNKLSMWYLHPSCWYSGRSGGAEAANTKCLQVGGRGDGPVWGNWGGDSLKEKEQKLGLGLSRQWLR</sequence>
<evidence type="ECO:0000313" key="2">
    <source>
        <dbReference type="EMBL" id="GBN93961.1"/>
    </source>
</evidence>